<evidence type="ECO:0000313" key="4">
    <source>
        <dbReference type="Proteomes" id="UP000297245"/>
    </source>
</evidence>
<proteinExistence type="predicted"/>
<dbReference type="Pfam" id="PF04937">
    <property type="entry name" value="DUF659"/>
    <property type="match status" value="1"/>
</dbReference>
<protein>
    <recommendedName>
        <fullName evidence="2">DUF659 domain-containing protein</fullName>
    </recommendedName>
</protein>
<evidence type="ECO:0000256" key="1">
    <source>
        <dbReference type="SAM" id="MobiDB-lite"/>
    </source>
</evidence>
<feature type="compositionally biased region" description="Polar residues" evidence="1">
    <location>
        <begin position="417"/>
        <end position="428"/>
    </location>
</feature>
<dbReference type="SUPFAM" id="SSF53098">
    <property type="entry name" value="Ribonuclease H-like"/>
    <property type="match status" value="1"/>
</dbReference>
<feature type="domain" description="DUF659" evidence="2">
    <location>
        <begin position="30"/>
        <end position="176"/>
    </location>
</feature>
<accession>A0A4S8MB90</accession>
<dbReference type="AlphaFoldDB" id="A0A4S8MB90"/>
<dbReference type="OrthoDB" id="2423954at2759"/>
<feature type="region of interest" description="Disordered" evidence="1">
    <location>
        <begin position="380"/>
        <end position="493"/>
    </location>
</feature>
<gene>
    <name evidence="3" type="ORF">K435DRAFT_658492</name>
</gene>
<sequence length="493" mass="55618">MVSGLVSWRATGIPYWKYFFAKWVPGAILPDRDVLSGRILNEEVVKVDSKTRGQTRGKFGTGQCDGWKNVAKKSLITSMVNVEYQPHLLNVTDISSKPKTADTLLDIVLKEIEHVQNVLMVFLVAWCTDCSGESAKMRRLLRGVFPWIIVLDCWAHQFNLVVGDVLKLKLPLIKVVDRALETIKWFLSHSIAVGLLNEQQKKADFPVILMLILPVLTRWTTHYLALDRLLKGAASTTCSYPFRSTSELFALAAKVFKRFYNKSPDGIFRKAFSEYLAHAGMWSDEQMSLEYFSNDARERNTFVDVVSIWREKLMSENLNDVDGANGLVVLAMRIMSMVPNSASTERIFSRFGAVHTKARNRMSAEKTRKIVVLRTHIDRKHGTAPNYKQKHNQARDEQDILDATTPSNHTTEENNVENRLQTQLSNLTLHDDGSDDDSESIEDEDAPLTPNSFPVPTFNEIAQELMDAADEVENDADDSDSDSGDDIGDEKTA</sequence>
<dbReference type="EMBL" id="ML179115">
    <property type="protein sequence ID" value="THU99679.1"/>
    <property type="molecule type" value="Genomic_DNA"/>
</dbReference>
<dbReference type="Proteomes" id="UP000297245">
    <property type="component" value="Unassembled WGS sequence"/>
</dbReference>
<reference evidence="3 4" key="1">
    <citation type="journal article" date="2019" name="Nat. Ecol. Evol.">
        <title>Megaphylogeny resolves global patterns of mushroom evolution.</title>
        <authorList>
            <person name="Varga T."/>
            <person name="Krizsan K."/>
            <person name="Foldi C."/>
            <person name="Dima B."/>
            <person name="Sanchez-Garcia M."/>
            <person name="Sanchez-Ramirez S."/>
            <person name="Szollosi G.J."/>
            <person name="Szarkandi J.G."/>
            <person name="Papp V."/>
            <person name="Albert L."/>
            <person name="Andreopoulos W."/>
            <person name="Angelini C."/>
            <person name="Antonin V."/>
            <person name="Barry K.W."/>
            <person name="Bougher N.L."/>
            <person name="Buchanan P."/>
            <person name="Buyck B."/>
            <person name="Bense V."/>
            <person name="Catcheside P."/>
            <person name="Chovatia M."/>
            <person name="Cooper J."/>
            <person name="Damon W."/>
            <person name="Desjardin D."/>
            <person name="Finy P."/>
            <person name="Geml J."/>
            <person name="Haridas S."/>
            <person name="Hughes K."/>
            <person name="Justo A."/>
            <person name="Karasinski D."/>
            <person name="Kautmanova I."/>
            <person name="Kiss B."/>
            <person name="Kocsube S."/>
            <person name="Kotiranta H."/>
            <person name="LaButti K.M."/>
            <person name="Lechner B.E."/>
            <person name="Liimatainen K."/>
            <person name="Lipzen A."/>
            <person name="Lukacs Z."/>
            <person name="Mihaltcheva S."/>
            <person name="Morgado L.N."/>
            <person name="Niskanen T."/>
            <person name="Noordeloos M.E."/>
            <person name="Ohm R.A."/>
            <person name="Ortiz-Santana B."/>
            <person name="Ovrebo C."/>
            <person name="Racz N."/>
            <person name="Riley R."/>
            <person name="Savchenko A."/>
            <person name="Shiryaev A."/>
            <person name="Soop K."/>
            <person name="Spirin V."/>
            <person name="Szebenyi C."/>
            <person name="Tomsovsky M."/>
            <person name="Tulloss R.E."/>
            <person name="Uehling J."/>
            <person name="Grigoriev I.V."/>
            <person name="Vagvolgyi C."/>
            <person name="Papp T."/>
            <person name="Martin F.M."/>
            <person name="Miettinen O."/>
            <person name="Hibbett D.S."/>
            <person name="Nagy L.G."/>
        </authorList>
    </citation>
    <scope>NUCLEOTIDE SEQUENCE [LARGE SCALE GENOMIC DNA]</scope>
    <source>
        <strain evidence="3 4">CBS 962.96</strain>
    </source>
</reference>
<evidence type="ECO:0000313" key="3">
    <source>
        <dbReference type="EMBL" id="THU99679.1"/>
    </source>
</evidence>
<organism evidence="3 4">
    <name type="scientific">Dendrothele bispora (strain CBS 962.96)</name>
    <dbReference type="NCBI Taxonomy" id="1314807"/>
    <lineage>
        <taxon>Eukaryota</taxon>
        <taxon>Fungi</taxon>
        <taxon>Dikarya</taxon>
        <taxon>Basidiomycota</taxon>
        <taxon>Agaricomycotina</taxon>
        <taxon>Agaricomycetes</taxon>
        <taxon>Agaricomycetidae</taxon>
        <taxon>Agaricales</taxon>
        <taxon>Agaricales incertae sedis</taxon>
        <taxon>Dendrothele</taxon>
    </lineage>
</organism>
<dbReference type="InterPro" id="IPR012337">
    <property type="entry name" value="RNaseH-like_sf"/>
</dbReference>
<feature type="compositionally biased region" description="Acidic residues" evidence="1">
    <location>
        <begin position="433"/>
        <end position="446"/>
    </location>
</feature>
<name>A0A4S8MB90_DENBC</name>
<dbReference type="InterPro" id="IPR007021">
    <property type="entry name" value="DUF659"/>
</dbReference>
<keyword evidence="4" id="KW-1185">Reference proteome</keyword>
<feature type="compositionally biased region" description="Acidic residues" evidence="1">
    <location>
        <begin position="467"/>
        <end position="493"/>
    </location>
</feature>
<evidence type="ECO:0000259" key="2">
    <source>
        <dbReference type="Pfam" id="PF04937"/>
    </source>
</evidence>